<gene>
    <name evidence="1" type="ORF">NTEN_LOCUS18680</name>
</gene>
<feature type="non-terminal residue" evidence="1">
    <location>
        <position position="56"/>
    </location>
</feature>
<keyword evidence="2" id="KW-1185">Reference proteome</keyword>
<accession>A0A6H5HBZ0</accession>
<dbReference type="Proteomes" id="UP000479000">
    <property type="component" value="Unassembled WGS sequence"/>
</dbReference>
<evidence type="ECO:0000313" key="1">
    <source>
        <dbReference type="EMBL" id="CAB0014224.1"/>
    </source>
</evidence>
<name>A0A6H5HBZ0_9HEMI</name>
<dbReference type="AlphaFoldDB" id="A0A6H5HBZ0"/>
<evidence type="ECO:0000313" key="2">
    <source>
        <dbReference type="Proteomes" id="UP000479000"/>
    </source>
</evidence>
<reference evidence="1 2" key="1">
    <citation type="submission" date="2020-02" db="EMBL/GenBank/DDBJ databases">
        <authorList>
            <person name="Ferguson B K."/>
        </authorList>
    </citation>
    <scope>NUCLEOTIDE SEQUENCE [LARGE SCALE GENOMIC DNA]</scope>
</reference>
<sequence>MSSIIGCLCCKFVLWEFRRRISTHSSIRGEPLERHAVQAGANRQSQIYRTVQSAPF</sequence>
<dbReference type="EMBL" id="CADCXU010027516">
    <property type="protein sequence ID" value="CAB0014224.1"/>
    <property type="molecule type" value="Genomic_DNA"/>
</dbReference>
<proteinExistence type="predicted"/>
<organism evidence="1 2">
    <name type="scientific">Nesidiocoris tenuis</name>
    <dbReference type="NCBI Taxonomy" id="355587"/>
    <lineage>
        <taxon>Eukaryota</taxon>
        <taxon>Metazoa</taxon>
        <taxon>Ecdysozoa</taxon>
        <taxon>Arthropoda</taxon>
        <taxon>Hexapoda</taxon>
        <taxon>Insecta</taxon>
        <taxon>Pterygota</taxon>
        <taxon>Neoptera</taxon>
        <taxon>Paraneoptera</taxon>
        <taxon>Hemiptera</taxon>
        <taxon>Heteroptera</taxon>
        <taxon>Panheteroptera</taxon>
        <taxon>Cimicomorpha</taxon>
        <taxon>Miridae</taxon>
        <taxon>Dicyphina</taxon>
        <taxon>Nesidiocoris</taxon>
    </lineage>
</organism>
<protein>
    <submittedName>
        <fullName evidence="1">Uncharacterized protein</fullName>
    </submittedName>
</protein>